<sequence>MTNKERIRNSIRLLDQYIDELNKIFPENYDEYKKSLIIRRSSERQIQIIIEQINDICAMLYRYVCSGIAGDELSILEKLSEHCLSTELCEKIRHMKGFRNILVHGYTSLNDALVYNNIFHGRAYIYQFMEEVEDCLKKLH</sequence>
<protein>
    <recommendedName>
        <fullName evidence="8">DUF86 domain-containing protein</fullName>
    </recommendedName>
</protein>
<dbReference type="GO" id="GO:0004540">
    <property type="term" value="F:RNA nuclease activity"/>
    <property type="evidence" value="ECO:0007669"/>
    <property type="project" value="InterPro"/>
</dbReference>
<dbReference type="GO" id="GO:0016787">
    <property type="term" value="F:hydrolase activity"/>
    <property type="evidence" value="ECO:0007669"/>
    <property type="project" value="UniProtKB-KW"/>
</dbReference>
<keyword evidence="3" id="KW-0540">Nuclease</keyword>
<evidence type="ECO:0000313" key="6">
    <source>
        <dbReference type="EMBL" id="ABD40797.1"/>
    </source>
</evidence>
<dbReference type="Proteomes" id="UP000001941">
    <property type="component" value="Chromosome"/>
</dbReference>
<dbReference type="InterPro" id="IPR037038">
    <property type="entry name" value="HepT-like_sf"/>
</dbReference>
<dbReference type="GO" id="GO:0110001">
    <property type="term" value="C:toxin-antitoxin complex"/>
    <property type="evidence" value="ECO:0007669"/>
    <property type="project" value="InterPro"/>
</dbReference>
<dbReference type="STRING" id="323259.Mhun_1047"/>
<dbReference type="Pfam" id="PF01934">
    <property type="entry name" value="HepT-like"/>
    <property type="match status" value="1"/>
</dbReference>
<evidence type="ECO:0000256" key="4">
    <source>
        <dbReference type="ARBA" id="ARBA00022801"/>
    </source>
</evidence>
<evidence type="ECO:0000313" key="7">
    <source>
        <dbReference type="Proteomes" id="UP000001941"/>
    </source>
</evidence>
<name>Q2FR37_METHJ</name>
<keyword evidence="4" id="KW-0378">Hydrolase</keyword>
<evidence type="ECO:0008006" key="8">
    <source>
        <dbReference type="Google" id="ProtNLM"/>
    </source>
</evidence>
<dbReference type="EnsemblBacteria" id="ABD40797">
    <property type="protein sequence ID" value="ABD40797"/>
    <property type="gene ID" value="Mhun_1047"/>
</dbReference>
<comment type="similarity">
    <text evidence="5">Belongs to the HepT RNase toxin family.</text>
</comment>
<evidence type="ECO:0000256" key="3">
    <source>
        <dbReference type="ARBA" id="ARBA00022722"/>
    </source>
</evidence>
<organism evidence="6 7">
    <name type="scientific">Methanospirillum hungatei JF-1 (strain ATCC 27890 / DSM 864 / NBRC 100397 / JF-1)</name>
    <dbReference type="NCBI Taxonomy" id="323259"/>
    <lineage>
        <taxon>Archaea</taxon>
        <taxon>Methanobacteriati</taxon>
        <taxon>Methanobacteriota</taxon>
        <taxon>Stenosarchaea group</taxon>
        <taxon>Methanomicrobia</taxon>
        <taxon>Methanomicrobiales</taxon>
        <taxon>Methanospirillaceae</taxon>
        <taxon>Methanospirillum</taxon>
    </lineage>
</organism>
<dbReference type="HOGENOM" id="CLU_142825_1_0_2"/>
<keyword evidence="1" id="KW-0597">Phosphoprotein</keyword>
<proteinExistence type="inferred from homology"/>
<keyword evidence="2" id="KW-1277">Toxin-antitoxin system</keyword>
<gene>
    <name evidence="6" type="ordered locus">Mhun_1047</name>
</gene>
<dbReference type="Gene3D" id="1.20.120.580">
    <property type="entry name" value="bsu32300-like"/>
    <property type="match status" value="1"/>
</dbReference>
<dbReference type="EMBL" id="CP000254">
    <property type="protein sequence ID" value="ABD40797.1"/>
    <property type="molecule type" value="Genomic_DNA"/>
</dbReference>
<dbReference type="InterPro" id="IPR008201">
    <property type="entry name" value="HepT-like"/>
</dbReference>
<dbReference type="PANTHER" id="PTHR33397">
    <property type="entry name" value="UPF0331 PROTEIN YUTE"/>
    <property type="match status" value="1"/>
</dbReference>
<accession>Q2FR37</accession>
<dbReference type="InterPro" id="IPR052379">
    <property type="entry name" value="Type_VII_TA_RNase"/>
</dbReference>
<evidence type="ECO:0000256" key="5">
    <source>
        <dbReference type="ARBA" id="ARBA00024207"/>
    </source>
</evidence>
<dbReference type="eggNOG" id="arCOG02108">
    <property type="taxonomic scope" value="Archaea"/>
</dbReference>
<dbReference type="InParanoid" id="Q2FR37"/>
<reference evidence="7" key="1">
    <citation type="journal article" date="2016" name="Stand. Genomic Sci.">
        <title>Complete genome sequence of Methanospirillum hungatei type strain JF1.</title>
        <authorList>
            <person name="Gunsalus R.P."/>
            <person name="Cook L.E."/>
            <person name="Crable B."/>
            <person name="Rohlin L."/>
            <person name="McDonald E."/>
            <person name="Mouttaki H."/>
            <person name="Sieber J.R."/>
            <person name="Poweleit N."/>
            <person name="Zhou H."/>
            <person name="Lapidus A.L."/>
            <person name="Daligault H.E."/>
            <person name="Land M."/>
            <person name="Gilna P."/>
            <person name="Ivanova N."/>
            <person name="Kyrpides N."/>
            <person name="Culley D.E."/>
            <person name="McInerney M.J."/>
        </authorList>
    </citation>
    <scope>NUCLEOTIDE SEQUENCE [LARGE SCALE GENOMIC DNA]</scope>
    <source>
        <strain evidence="7">ATCC 27890 / DSM 864 / NBRC 100397 / JF-1</strain>
    </source>
</reference>
<dbReference type="NCBIfam" id="NF047751">
    <property type="entry name" value="HepT_toxin"/>
    <property type="match status" value="1"/>
</dbReference>
<evidence type="ECO:0000256" key="2">
    <source>
        <dbReference type="ARBA" id="ARBA00022649"/>
    </source>
</evidence>
<dbReference type="KEGG" id="mhu:Mhun_1047"/>
<keyword evidence="7" id="KW-1185">Reference proteome</keyword>
<dbReference type="AlphaFoldDB" id="Q2FR37"/>
<evidence type="ECO:0000256" key="1">
    <source>
        <dbReference type="ARBA" id="ARBA00022553"/>
    </source>
</evidence>
<dbReference type="PANTHER" id="PTHR33397:SF3">
    <property type="entry name" value="MRNA NUCLEASE HEPT"/>
    <property type="match status" value="1"/>
</dbReference>